<reference evidence="9" key="1">
    <citation type="submission" date="2016-06" db="EMBL/GenBank/DDBJ databases">
        <title>Draft genome sequence of Desulfoplanes formicivorans strain Pf12B.</title>
        <authorList>
            <person name="Watanabe M."/>
            <person name="Kojima H."/>
            <person name="Fukui M."/>
        </authorList>
    </citation>
    <scope>NUCLEOTIDE SEQUENCE [LARGE SCALE GENOMIC DNA]</scope>
    <source>
        <strain evidence="9">Pf12B</strain>
    </source>
</reference>
<dbReference type="InterPro" id="IPR000711">
    <property type="entry name" value="ATPase_OSCP/dsu"/>
</dbReference>
<protein>
    <recommendedName>
        <fullName evidence="7">ATP synthase subunit delta</fullName>
    </recommendedName>
    <alternativeName>
        <fullName evidence="7">ATP synthase F(1) sector subunit delta</fullName>
    </alternativeName>
    <alternativeName>
        <fullName evidence="7">F-type ATPase subunit delta</fullName>
        <shortName evidence="7">F-ATPase subunit delta</shortName>
    </alternativeName>
</protein>
<accession>A0A194AIW1</accession>
<comment type="function">
    <text evidence="7">F(1)F(0) ATP synthase produces ATP from ADP in the presence of a proton or sodium gradient. F-type ATPases consist of two structural domains, F(1) containing the extramembraneous catalytic core and F(0) containing the membrane proton channel, linked together by a central stalk and a peripheral stalk. During catalysis, ATP synthesis in the catalytic domain of F(1) is coupled via a rotary mechanism of the central stalk subunits to proton translocation.</text>
</comment>
<dbReference type="NCBIfam" id="TIGR01145">
    <property type="entry name" value="ATP_synt_delta"/>
    <property type="match status" value="1"/>
</dbReference>
<dbReference type="Gene3D" id="1.10.520.20">
    <property type="entry name" value="N-terminal domain of the delta subunit of the F1F0-ATP synthase"/>
    <property type="match status" value="1"/>
</dbReference>
<comment type="function">
    <text evidence="7">This protein is part of the stalk that links CF(0) to CF(1). It either transmits conformational changes from CF(0) to CF(1) or is implicated in proton conduction.</text>
</comment>
<dbReference type="GO" id="GO:0005886">
    <property type="term" value="C:plasma membrane"/>
    <property type="evidence" value="ECO:0007669"/>
    <property type="project" value="UniProtKB-SubCell"/>
</dbReference>
<dbReference type="SUPFAM" id="SSF47928">
    <property type="entry name" value="N-terminal domain of the delta subunit of the F1F0-ATP synthase"/>
    <property type="match status" value="1"/>
</dbReference>
<dbReference type="InterPro" id="IPR026015">
    <property type="entry name" value="ATP_synth_OSCP/delta_N_sf"/>
</dbReference>
<dbReference type="InterPro" id="IPR020781">
    <property type="entry name" value="ATPase_OSCP/d_CS"/>
</dbReference>
<dbReference type="GO" id="GO:0046933">
    <property type="term" value="F:proton-transporting ATP synthase activity, rotational mechanism"/>
    <property type="evidence" value="ECO:0007669"/>
    <property type="project" value="UniProtKB-UniRule"/>
</dbReference>
<evidence type="ECO:0000256" key="6">
    <source>
        <dbReference type="ARBA" id="ARBA00023310"/>
    </source>
</evidence>
<keyword evidence="4 7" id="KW-0406">Ion transport</keyword>
<evidence type="ECO:0000256" key="5">
    <source>
        <dbReference type="ARBA" id="ARBA00023136"/>
    </source>
</evidence>
<evidence type="ECO:0000256" key="3">
    <source>
        <dbReference type="ARBA" id="ARBA00022781"/>
    </source>
</evidence>
<name>A0A194AIW1_9BACT</name>
<keyword evidence="6 7" id="KW-0066">ATP synthesis</keyword>
<keyword evidence="2 7" id="KW-0813">Transport</keyword>
<evidence type="ECO:0000256" key="7">
    <source>
        <dbReference type="HAMAP-Rule" id="MF_01416"/>
    </source>
</evidence>
<keyword evidence="7" id="KW-1003">Cell membrane</keyword>
<dbReference type="RefSeq" id="WP_069858407.1">
    <property type="nucleotide sequence ID" value="NZ_BDFE01000015.1"/>
</dbReference>
<sequence>MTGNIVARRYARALFAIGQEHGEAELKKYGSDLLQLTEVLESAPELMKLFRNPVFTVAEKKGVVSKVVAKTKSCKLVKNFCFLLADKNRLDCLPDIQAYFSILLDEVQGIVRGDLVTAIELNEPLKKKIKEQLEAQSGQKIVLEYGVDPDILGGLKLKVGDKVLDASIRAQLDILKENIKRGK</sequence>
<gene>
    <name evidence="7" type="primary">atpH</name>
    <name evidence="8" type="ORF">DPF_1400</name>
</gene>
<dbReference type="PANTHER" id="PTHR11910">
    <property type="entry name" value="ATP SYNTHASE DELTA CHAIN"/>
    <property type="match status" value="1"/>
</dbReference>
<organism evidence="8 9">
    <name type="scientific">Desulfoplanes formicivorans</name>
    <dbReference type="NCBI Taxonomy" id="1592317"/>
    <lineage>
        <taxon>Bacteria</taxon>
        <taxon>Pseudomonadati</taxon>
        <taxon>Thermodesulfobacteriota</taxon>
        <taxon>Desulfovibrionia</taxon>
        <taxon>Desulfovibrionales</taxon>
        <taxon>Desulfoplanaceae</taxon>
        <taxon>Desulfoplanes</taxon>
    </lineage>
</organism>
<keyword evidence="9" id="KW-1185">Reference proteome</keyword>
<dbReference type="EMBL" id="BDFE01000015">
    <property type="protein sequence ID" value="GAU08684.1"/>
    <property type="molecule type" value="Genomic_DNA"/>
</dbReference>
<keyword evidence="3 7" id="KW-0375">Hydrogen ion transport</keyword>
<evidence type="ECO:0000313" key="9">
    <source>
        <dbReference type="Proteomes" id="UP000095200"/>
    </source>
</evidence>
<dbReference type="HAMAP" id="MF_01416">
    <property type="entry name" value="ATP_synth_delta_bact"/>
    <property type="match status" value="1"/>
</dbReference>
<dbReference type="AlphaFoldDB" id="A0A194AIW1"/>
<dbReference type="GO" id="GO:0045259">
    <property type="term" value="C:proton-transporting ATP synthase complex"/>
    <property type="evidence" value="ECO:0007669"/>
    <property type="project" value="UniProtKB-KW"/>
</dbReference>
<evidence type="ECO:0000256" key="2">
    <source>
        <dbReference type="ARBA" id="ARBA00022448"/>
    </source>
</evidence>
<evidence type="ECO:0000313" key="8">
    <source>
        <dbReference type="EMBL" id="GAU08684.1"/>
    </source>
</evidence>
<evidence type="ECO:0000256" key="4">
    <source>
        <dbReference type="ARBA" id="ARBA00023065"/>
    </source>
</evidence>
<dbReference type="STRING" id="1592317.DPF_1400"/>
<dbReference type="PRINTS" id="PR00125">
    <property type="entry name" value="ATPASEDELTA"/>
</dbReference>
<comment type="similarity">
    <text evidence="7">Belongs to the ATPase delta chain family.</text>
</comment>
<dbReference type="PROSITE" id="PS00389">
    <property type="entry name" value="ATPASE_DELTA"/>
    <property type="match status" value="1"/>
</dbReference>
<dbReference type="Proteomes" id="UP000095200">
    <property type="component" value="Unassembled WGS sequence"/>
</dbReference>
<dbReference type="OrthoDB" id="9802471at2"/>
<proteinExistence type="inferred from homology"/>
<keyword evidence="7" id="KW-0139">CF(1)</keyword>
<comment type="caution">
    <text evidence="8">The sequence shown here is derived from an EMBL/GenBank/DDBJ whole genome shotgun (WGS) entry which is preliminary data.</text>
</comment>
<evidence type="ECO:0000256" key="1">
    <source>
        <dbReference type="ARBA" id="ARBA00004370"/>
    </source>
</evidence>
<dbReference type="Pfam" id="PF00213">
    <property type="entry name" value="OSCP"/>
    <property type="match status" value="1"/>
</dbReference>
<comment type="subcellular location">
    <subcellularLocation>
        <location evidence="7">Cell membrane</location>
        <topology evidence="7">Peripheral membrane protein</topology>
    </subcellularLocation>
    <subcellularLocation>
        <location evidence="1">Membrane</location>
    </subcellularLocation>
</comment>
<keyword evidence="5 7" id="KW-0472">Membrane</keyword>